<dbReference type="EMBL" id="BIFS01000001">
    <property type="protein sequence ID" value="GCE18056.1"/>
    <property type="molecule type" value="Genomic_DNA"/>
</dbReference>
<evidence type="ECO:0000259" key="2">
    <source>
        <dbReference type="Pfam" id="PF13490"/>
    </source>
</evidence>
<feature type="transmembrane region" description="Helical" evidence="1">
    <location>
        <begin position="94"/>
        <end position="113"/>
    </location>
</feature>
<feature type="transmembrane region" description="Helical" evidence="1">
    <location>
        <begin position="152"/>
        <end position="170"/>
    </location>
</feature>
<evidence type="ECO:0000256" key="1">
    <source>
        <dbReference type="SAM" id="Phobius"/>
    </source>
</evidence>
<keyword evidence="1" id="KW-0812">Transmembrane</keyword>
<dbReference type="InterPro" id="IPR041916">
    <property type="entry name" value="Anti_sigma_zinc_sf"/>
</dbReference>
<dbReference type="AlphaFoldDB" id="A0A402AG39"/>
<dbReference type="Proteomes" id="UP000287188">
    <property type="component" value="Unassembled WGS sequence"/>
</dbReference>
<dbReference type="InterPro" id="IPR027383">
    <property type="entry name" value="Znf_put"/>
</dbReference>
<keyword evidence="1" id="KW-0472">Membrane</keyword>
<name>A0A402AG39_9CHLR</name>
<keyword evidence="1" id="KW-1133">Transmembrane helix</keyword>
<dbReference type="Gene3D" id="1.10.10.1320">
    <property type="entry name" value="Anti-sigma factor, zinc-finger domain"/>
    <property type="match status" value="1"/>
</dbReference>
<reference evidence="4" key="1">
    <citation type="submission" date="2018-12" db="EMBL/GenBank/DDBJ databases">
        <title>Tengunoibacter tsumagoiensis gen. nov., sp. nov., Dictyobacter kobayashii sp. nov., D. alpinus sp. nov., and D. joshuensis sp. nov. and description of Dictyobacteraceae fam. nov. within the order Ktedonobacterales isolated from Tengu-no-mugimeshi.</title>
        <authorList>
            <person name="Wang C.M."/>
            <person name="Zheng Y."/>
            <person name="Sakai Y."/>
            <person name="Toyoda A."/>
            <person name="Minakuchi Y."/>
            <person name="Abe K."/>
            <person name="Yokota A."/>
            <person name="Yabe S."/>
        </authorList>
    </citation>
    <scope>NUCLEOTIDE SEQUENCE [LARGE SCALE GENOMIC DNA]</scope>
    <source>
        <strain evidence="4">Uno11</strain>
    </source>
</reference>
<evidence type="ECO:0000313" key="4">
    <source>
        <dbReference type="Proteomes" id="UP000287188"/>
    </source>
</evidence>
<proteinExistence type="predicted"/>
<protein>
    <recommendedName>
        <fullName evidence="2">Putative zinc-finger domain-containing protein</fullName>
    </recommendedName>
</protein>
<dbReference type="Pfam" id="PF13490">
    <property type="entry name" value="zf-HC2"/>
    <property type="match status" value="1"/>
</dbReference>
<feature type="domain" description="Putative zinc-finger" evidence="2">
    <location>
        <begin position="3"/>
        <end position="36"/>
    </location>
</feature>
<dbReference type="RefSeq" id="WP_126549653.1">
    <property type="nucleotide sequence ID" value="NZ_BIFS01000001.1"/>
</dbReference>
<organism evidence="3 4">
    <name type="scientific">Dictyobacter kobayashii</name>
    <dbReference type="NCBI Taxonomy" id="2014872"/>
    <lineage>
        <taxon>Bacteria</taxon>
        <taxon>Bacillati</taxon>
        <taxon>Chloroflexota</taxon>
        <taxon>Ktedonobacteria</taxon>
        <taxon>Ktedonobacterales</taxon>
        <taxon>Dictyobacteraceae</taxon>
        <taxon>Dictyobacter</taxon>
    </lineage>
</organism>
<evidence type="ECO:0000313" key="3">
    <source>
        <dbReference type="EMBL" id="GCE18056.1"/>
    </source>
</evidence>
<dbReference type="OrthoDB" id="9782842at2"/>
<sequence>MHCAKATRQLQLYVDKQLNLEQTRALELHLSTCSTCCREYFLLEEISQALNRIELVREPEDLTMNIMRRVAVSAQQVKVNEQEVRSFANFRPSLSEMLTAIALATITMLGIMLDQPSVRAVLPIGNGHDPLSLFMISSWHALVSINADTMMLFLWVLGTLLGIWITLAVAGSDMRDQWYKAVIDRLPVW</sequence>
<comment type="caution">
    <text evidence="3">The sequence shown here is derived from an EMBL/GenBank/DDBJ whole genome shotgun (WGS) entry which is preliminary data.</text>
</comment>
<accession>A0A402AG39</accession>
<gene>
    <name evidence="3" type="ORF">KDK_18560</name>
</gene>
<keyword evidence="4" id="KW-1185">Reference proteome</keyword>